<dbReference type="Gene3D" id="1.25.40.20">
    <property type="entry name" value="Ankyrin repeat-containing domain"/>
    <property type="match status" value="3"/>
</dbReference>
<evidence type="ECO:0000256" key="1">
    <source>
        <dbReference type="ARBA" id="ARBA00022737"/>
    </source>
</evidence>
<dbReference type="InterPro" id="IPR036770">
    <property type="entry name" value="Ankyrin_rpt-contain_sf"/>
</dbReference>
<keyword evidence="1" id="KW-0677">Repeat</keyword>
<dbReference type="PANTHER" id="PTHR24166">
    <property type="entry name" value="ROLLING PEBBLES, ISOFORM B"/>
    <property type="match status" value="1"/>
</dbReference>
<dbReference type="Pfam" id="PF00023">
    <property type="entry name" value="Ank"/>
    <property type="match status" value="3"/>
</dbReference>
<organism evidence="4 5">
    <name type="scientific">Mesorhabditis belari</name>
    <dbReference type="NCBI Taxonomy" id="2138241"/>
    <lineage>
        <taxon>Eukaryota</taxon>
        <taxon>Metazoa</taxon>
        <taxon>Ecdysozoa</taxon>
        <taxon>Nematoda</taxon>
        <taxon>Chromadorea</taxon>
        <taxon>Rhabditida</taxon>
        <taxon>Rhabditina</taxon>
        <taxon>Rhabditomorpha</taxon>
        <taxon>Rhabditoidea</taxon>
        <taxon>Rhabditidae</taxon>
        <taxon>Mesorhabditinae</taxon>
        <taxon>Mesorhabditis</taxon>
    </lineage>
</organism>
<dbReference type="Proteomes" id="UP000887575">
    <property type="component" value="Unassembled WGS sequence"/>
</dbReference>
<sequence>MNRDDIVLKEETSLYATKVMEARALEPEETTTYVDEGSSTTIPTTPAPLPHLFSVKIPRLYACMSSPEQIRYLVYFAAEHGNLKKLEYFCEGIDSAALKEVLKTSLEDKSALVVAAREGHLDVVKFLVNLGADVLACGTVEFDGETIFGAPPIWAAAAAGFLDVVRYLVEEAGADLNQTTRTNSTPLRGACYDGHLEIVKYLVEHGADIECANRHGHTPLMIAAYRQKQEVVEYLLAKGANPREASRKGNTALHDAVEANNVSICEVLLEAGAILAEDEYGVCPLMSAAMLGFTEVVELLLNQPISLRKKRDVLKIMGATFVDRRNDYQGGIEYWFRALSLDLGEENAEEVEAAELRSKDVPKIYGSCELETLDDFNNFVDERDPHTIRMQALVMRERILGGSHPEVHYYLKYRGALYSDIGMNGRCFSLWMHALELQQKYNSPLHQQTMQTFLSFQETFAMILTEPIVDNFPNPPLLVTREQVETVFDKAAHELQKLVDWGSRPLFEECNGEDHEHNIDEEKENLILLLLRLLYLSSLAELSPRDLQNIIEHQPYDKTLTSLVDLARPRVDLKRFLSLSREVNLRPLHVACGNSEPIPNIIGCAALLSFPNMYVVESLVRAGAPLDEMDEQGQTPLHCLLASDEHSIVTAPFVRYLLKEGAPIHARNANDETCLELIVKKTSRISKIGIASHSTLFGAAANAIRRAKMPYEALIPTHLLEMMKLY</sequence>
<feature type="repeat" description="ANK" evidence="3">
    <location>
        <begin position="632"/>
        <end position="669"/>
    </location>
</feature>
<feature type="repeat" description="ANK" evidence="3">
    <location>
        <begin position="215"/>
        <end position="247"/>
    </location>
</feature>
<dbReference type="WBParaSite" id="MBELARI_LOCUS5090.1">
    <property type="protein sequence ID" value="MBELARI_LOCUS5090.1"/>
    <property type="gene ID" value="MBELARI_LOCUS5090"/>
</dbReference>
<proteinExistence type="predicted"/>
<dbReference type="SUPFAM" id="SSF48403">
    <property type="entry name" value="Ankyrin repeat"/>
    <property type="match status" value="2"/>
</dbReference>
<dbReference type="AlphaFoldDB" id="A0AAF3J9K2"/>
<feature type="repeat" description="ANK" evidence="3">
    <location>
        <begin position="182"/>
        <end position="214"/>
    </location>
</feature>
<feature type="repeat" description="ANK" evidence="3">
    <location>
        <begin position="248"/>
        <end position="273"/>
    </location>
</feature>
<feature type="repeat" description="ANK" evidence="3">
    <location>
        <begin position="107"/>
        <end position="139"/>
    </location>
</feature>
<accession>A0AAF3J9K2</accession>
<dbReference type="PROSITE" id="PS50088">
    <property type="entry name" value="ANK_REPEAT"/>
    <property type="match status" value="5"/>
</dbReference>
<dbReference type="Pfam" id="PF12796">
    <property type="entry name" value="Ank_2"/>
    <property type="match status" value="1"/>
</dbReference>
<evidence type="ECO:0000313" key="5">
    <source>
        <dbReference type="WBParaSite" id="MBELARI_LOCUS5090.1"/>
    </source>
</evidence>
<dbReference type="InterPro" id="IPR050889">
    <property type="entry name" value="Dendritic_Spine_Reg/Scaffold"/>
</dbReference>
<keyword evidence="4" id="KW-1185">Reference proteome</keyword>
<name>A0AAF3J9K2_9BILA</name>
<dbReference type="SMART" id="SM00248">
    <property type="entry name" value="ANK"/>
    <property type="match status" value="8"/>
</dbReference>
<reference evidence="5" key="1">
    <citation type="submission" date="2024-02" db="UniProtKB">
        <authorList>
            <consortium name="WormBaseParasite"/>
        </authorList>
    </citation>
    <scope>IDENTIFICATION</scope>
</reference>
<evidence type="ECO:0000256" key="2">
    <source>
        <dbReference type="ARBA" id="ARBA00023043"/>
    </source>
</evidence>
<dbReference type="PROSITE" id="PS50297">
    <property type="entry name" value="ANK_REP_REGION"/>
    <property type="match status" value="5"/>
</dbReference>
<keyword evidence="2 3" id="KW-0040">ANK repeat</keyword>
<evidence type="ECO:0000256" key="3">
    <source>
        <dbReference type="PROSITE-ProRule" id="PRU00023"/>
    </source>
</evidence>
<evidence type="ECO:0000313" key="4">
    <source>
        <dbReference type="Proteomes" id="UP000887575"/>
    </source>
</evidence>
<dbReference type="InterPro" id="IPR002110">
    <property type="entry name" value="Ankyrin_rpt"/>
</dbReference>
<dbReference type="PANTHER" id="PTHR24166:SF48">
    <property type="entry name" value="PROTEIN VAPYRIN"/>
    <property type="match status" value="1"/>
</dbReference>
<protein>
    <submittedName>
        <fullName evidence="5">Sex-determining protein fem-1</fullName>
    </submittedName>
</protein>